<dbReference type="EMBL" id="LMVP01000542">
    <property type="protein sequence ID" value="PAV10823.1"/>
    <property type="molecule type" value="Genomic_DNA"/>
</dbReference>
<organism evidence="1 2">
    <name type="scientific">Methanosarcina spelaei</name>
    <dbReference type="NCBI Taxonomy" id="1036679"/>
    <lineage>
        <taxon>Archaea</taxon>
        <taxon>Methanobacteriati</taxon>
        <taxon>Methanobacteriota</taxon>
        <taxon>Stenosarchaea group</taxon>
        <taxon>Methanomicrobia</taxon>
        <taxon>Methanosarcinales</taxon>
        <taxon>Methanosarcinaceae</taxon>
        <taxon>Methanosarcina</taxon>
    </lineage>
</organism>
<dbReference type="Proteomes" id="UP000218164">
    <property type="component" value="Unassembled WGS sequence"/>
</dbReference>
<evidence type="ECO:0000313" key="1">
    <source>
        <dbReference type="EMBL" id="PAV10823.1"/>
    </source>
</evidence>
<dbReference type="Pfam" id="PF21838">
    <property type="entry name" value="DUF6897"/>
    <property type="match status" value="1"/>
</dbReference>
<accession>A0A2A2HNL3</accession>
<comment type="caution">
    <text evidence="1">The sequence shown here is derived from an EMBL/GenBank/DDBJ whole genome shotgun (WGS) entry which is preliminary data.</text>
</comment>
<keyword evidence="2" id="KW-1185">Reference proteome</keyword>
<dbReference type="InterPro" id="IPR054192">
    <property type="entry name" value="DUF6897"/>
</dbReference>
<dbReference type="InterPro" id="IPR048163">
    <property type="entry name" value="MM0924_fam"/>
</dbReference>
<dbReference type="OrthoDB" id="129251at2157"/>
<reference evidence="1 2" key="1">
    <citation type="journal article" date="2017" name="BMC Genomics">
        <title>Genomic analysis of methanogenic archaea reveals a shift towards energy conservation.</title>
        <authorList>
            <person name="Gilmore S.P."/>
            <person name="Henske J.K."/>
            <person name="Sexton J.A."/>
            <person name="Solomon K.V."/>
            <person name="Seppala S."/>
            <person name="Yoo J.I."/>
            <person name="Huyett L.M."/>
            <person name="Pressman A."/>
            <person name="Cogan J.Z."/>
            <person name="Kivenson V."/>
            <person name="Peng X."/>
            <person name="Tan Y."/>
            <person name="Valentine D.L."/>
            <person name="O'Malley M.A."/>
        </authorList>
    </citation>
    <scope>NUCLEOTIDE SEQUENCE [LARGE SCALE GENOMIC DNA]</scope>
    <source>
        <strain evidence="1 2">MC-15</strain>
    </source>
</reference>
<dbReference type="NCBIfam" id="NF041655">
    <property type="entry name" value="MM0924_fam"/>
    <property type="match status" value="1"/>
</dbReference>
<name>A0A2A2HNL3_9EURY</name>
<proteinExistence type="predicted"/>
<protein>
    <submittedName>
        <fullName evidence="1">Uncharacterized protein</fullName>
    </submittedName>
</protein>
<sequence>MYQCFITGHYLNKAVDIYCGGPDVFTGTIEACADNVLTLNNKGKYTHVAVDKIIALWPIEDNEAVMTSSANAHYHAHK</sequence>
<gene>
    <name evidence="1" type="ORF">ASJ81_12220</name>
</gene>
<evidence type="ECO:0000313" key="2">
    <source>
        <dbReference type="Proteomes" id="UP000218164"/>
    </source>
</evidence>
<dbReference type="AlphaFoldDB" id="A0A2A2HNL3"/>